<dbReference type="RefSeq" id="WP_070791054.1">
    <property type="nucleotide sequence ID" value="NZ_MKIR01000001.1"/>
</dbReference>
<dbReference type="PANTHER" id="PTHR24221">
    <property type="entry name" value="ATP-BINDING CASSETTE SUB-FAMILY B"/>
    <property type="match status" value="1"/>
</dbReference>
<accession>A0A1E8GQ29</accession>
<evidence type="ECO:0000259" key="9">
    <source>
        <dbReference type="PROSITE" id="PS50929"/>
    </source>
</evidence>
<name>A0A1E8GQ29_9LACT</name>
<evidence type="ECO:0000313" key="10">
    <source>
        <dbReference type="EMBL" id="OFI50352.1"/>
    </source>
</evidence>
<dbReference type="InterPro" id="IPR011527">
    <property type="entry name" value="ABC1_TM_dom"/>
</dbReference>
<evidence type="ECO:0000256" key="2">
    <source>
        <dbReference type="ARBA" id="ARBA00022692"/>
    </source>
</evidence>
<evidence type="ECO:0000256" key="4">
    <source>
        <dbReference type="ARBA" id="ARBA00022840"/>
    </source>
</evidence>
<dbReference type="InterPro" id="IPR003593">
    <property type="entry name" value="AAA+_ATPase"/>
</dbReference>
<dbReference type="Pfam" id="PF00005">
    <property type="entry name" value="ABC_tran"/>
    <property type="match status" value="1"/>
</dbReference>
<gene>
    <name evidence="10" type="ORF">BG261_00245</name>
</gene>
<proteinExistence type="predicted"/>
<dbReference type="Gene3D" id="1.20.1560.10">
    <property type="entry name" value="ABC transporter type 1, transmembrane domain"/>
    <property type="match status" value="1"/>
</dbReference>
<dbReference type="PROSITE" id="PS50929">
    <property type="entry name" value="ABC_TM1F"/>
    <property type="match status" value="1"/>
</dbReference>
<feature type="domain" description="ABC transmembrane type-1" evidence="9">
    <location>
        <begin position="21"/>
        <end position="295"/>
    </location>
</feature>
<evidence type="ECO:0000256" key="1">
    <source>
        <dbReference type="ARBA" id="ARBA00004651"/>
    </source>
</evidence>
<feature type="transmembrane region" description="Helical" evidence="7">
    <location>
        <begin position="49"/>
        <end position="70"/>
    </location>
</feature>
<dbReference type="GO" id="GO:0140359">
    <property type="term" value="F:ABC-type transporter activity"/>
    <property type="evidence" value="ECO:0007669"/>
    <property type="project" value="InterPro"/>
</dbReference>
<keyword evidence="3" id="KW-0547">Nucleotide-binding</keyword>
<dbReference type="GO" id="GO:0005886">
    <property type="term" value="C:plasma membrane"/>
    <property type="evidence" value="ECO:0007669"/>
    <property type="project" value="UniProtKB-SubCell"/>
</dbReference>
<comment type="caution">
    <text evidence="10">The sequence shown here is derived from an EMBL/GenBank/DDBJ whole genome shotgun (WGS) entry which is preliminary data.</text>
</comment>
<dbReference type="EMBL" id="MKIR01000001">
    <property type="protein sequence ID" value="OFI50352.1"/>
    <property type="molecule type" value="Genomic_DNA"/>
</dbReference>
<feature type="transmembrane region" description="Helical" evidence="7">
    <location>
        <begin position="12"/>
        <end position="37"/>
    </location>
</feature>
<dbReference type="SUPFAM" id="SSF90123">
    <property type="entry name" value="ABC transporter transmembrane region"/>
    <property type="match status" value="1"/>
</dbReference>
<dbReference type="GO" id="GO:0005524">
    <property type="term" value="F:ATP binding"/>
    <property type="evidence" value="ECO:0007669"/>
    <property type="project" value="UniProtKB-KW"/>
</dbReference>
<organism evidence="10 11">
    <name type="scientific">Floricoccus tropicus</name>
    <dbReference type="NCBI Taxonomy" id="1859473"/>
    <lineage>
        <taxon>Bacteria</taxon>
        <taxon>Bacillati</taxon>
        <taxon>Bacillota</taxon>
        <taxon>Bacilli</taxon>
        <taxon>Lactobacillales</taxon>
        <taxon>Streptococcaceae</taxon>
        <taxon>Floricoccus</taxon>
    </lineage>
</organism>
<dbReference type="Proteomes" id="UP000178622">
    <property type="component" value="Unassembled WGS sequence"/>
</dbReference>
<keyword evidence="6 7" id="KW-0472">Membrane</keyword>
<dbReference type="PANTHER" id="PTHR24221:SF654">
    <property type="entry name" value="ATP-BINDING CASSETTE SUB-FAMILY B MEMBER 6"/>
    <property type="match status" value="1"/>
</dbReference>
<dbReference type="InterPro" id="IPR039421">
    <property type="entry name" value="Type_1_exporter"/>
</dbReference>
<evidence type="ECO:0000256" key="6">
    <source>
        <dbReference type="ARBA" id="ARBA00023136"/>
    </source>
</evidence>
<dbReference type="OrthoDB" id="9802264at2"/>
<dbReference type="STRING" id="1859473.BG261_00245"/>
<keyword evidence="4 10" id="KW-0067">ATP-binding</keyword>
<dbReference type="SUPFAM" id="SSF52540">
    <property type="entry name" value="P-loop containing nucleoside triphosphate hydrolases"/>
    <property type="match status" value="1"/>
</dbReference>
<dbReference type="GO" id="GO:0016887">
    <property type="term" value="F:ATP hydrolysis activity"/>
    <property type="evidence" value="ECO:0007669"/>
    <property type="project" value="InterPro"/>
</dbReference>
<keyword evidence="2 7" id="KW-0812">Transmembrane</keyword>
<feature type="transmembrane region" description="Helical" evidence="7">
    <location>
        <begin position="132"/>
        <end position="150"/>
    </location>
</feature>
<dbReference type="InterPro" id="IPR003439">
    <property type="entry name" value="ABC_transporter-like_ATP-bd"/>
</dbReference>
<keyword evidence="5 7" id="KW-1133">Transmembrane helix</keyword>
<dbReference type="GO" id="GO:0034040">
    <property type="term" value="F:ATPase-coupled lipid transmembrane transporter activity"/>
    <property type="evidence" value="ECO:0007669"/>
    <property type="project" value="TreeGrafter"/>
</dbReference>
<dbReference type="AlphaFoldDB" id="A0A1E8GQ29"/>
<dbReference type="Gene3D" id="3.40.50.300">
    <property type="entry name" value="P-loop containing nucleotide triphosphate hydrolases"/>
    <property type="match status" value="1"/>
</dbReference>
<reference evidence="11" key="1">
    <citation type="submission" date="2016-09" db="EMBL/GenBank/DDBJ databases">
        <title>Draft genome sequence of a novel species of the family Streptococcaceae isolated from flowers.</title>
        <authorList>
            <person name="Chuah L.-O."/>
            <person name="Yap K.-P."/>
            <person name="Thong K.L."/>
            <person name="Liong M.T."/>
            <person name="Ahmad R."/>
            <person name="Rusul G."/>
        </authorList>
    </citation>
    <scope>NUCLEOTIDE SEQUENCE [LARGE SCALE GENOMIC DNA]</scope>
    <source>
        <strain evidence="11">DF1</strain>
    </source>
</reference>
<feature type="transmembrane region" description="Helical" evidence="7">
    <location>
        <begin position="156"/>
        <end position="176"/>
    </location>
</feature>
<comment type="subcellular location">
    <subcellularLocation>
        <location evidence="1">Cell membrane</location>
        <topology evidence="1">Multi-pass membrane protein</topology>
    </subcellularLocation>
</comment>
<protein>
    <submittedName>
        <fullName evidence="10">Multidrug ABC transporter ATP-binding protein</fullName>
    </submittedName>
</protein>
<sequence>MKAQNIRYLIKYFKNLTVTYIILGVLCQFLKSINILYYQKILDGFSKGLSLWSLLIYSTTLILPFILAYMSEYPKSKLYHGIYYFLKKEVLEKISHIDYLSYMTFGRGNLLQKIEVGASAGRSIYVDFYCHILRELIPSLIFNLLFISLIDLRVIPFITLGYLIVFLISKFLLTYLERIKRENLINEEALNSILTRGVFEIVTFRINRRYKSEIRKYESLSEKVVDNVTSMTLIHELFFTIFAILVAIIQILLLALVLTGHISLTVGGLVAVLAYINNIYTPIAIFNVIFVNYRLNKVSYERLAEFYRAPDDLGLTSEKKLFHEKITNVRLVDVGLSISNKEILRNLNLNFDKGKIYALTGKSGSGKSTCVKTILGLLKATSGEILINDRKLSSINLDDYYKDVFYISQEVPIFEGSLRENIIFENEKITDLEIIEALENCGLKNFFGKLEKGLDTSLGEKGLNVSGGERQRIAFTRLYFSQANLIIFDEATSAMDEKTEELILNNVLPLLENKLTIMITHHQKNLKFVDEVISF</sequence>
<evidence type="ECO:0000256" key="7">
    <source>
        <dbReference type="SAM" id="Phobius"/>
    </source>
</evidence>
<feature type="transmembrane region" description="Helical" evidence="7">
    <location>
        <begin position="237"/>
        <end position="262"/>
    </location>
</feature>
<dbReference type="InterPro" id="IPR027417">
    <property type="entry name" value="P-loop_NTPase"/>
</dbReference>
<evidence type="ECO:0000256" key="3">
    <source>
        <dbReference type="ARBA" id="ARBA00022741"/>
    </source>
</evidence>
<evidence type="ECO:0000256" key="5">
    <source>
        <dbReference type="ARBA" id="ARBA00022989"/>
    </source>
</evidence>
<evidence type="ECO:0000259" key="8">
    <source>
        <dbReference type="PROSITE" id="PS50893"/>
    </source>
</evidence>
<feature type="transmembrane region" description="Helical" evidence="7">
    <location>
        <begin position="268"/>
        <end position="293"/>
    </location>
</feature>
<evidence type="ECO:0000313" key="11">
    <source>
        <dbReference type="Proteomes" id="UP000178622"/>
    </source>
</evidence>
<dbReference type="PROSITE" id="PS50893">
    <property type="entry name" value="ABC_TRANSPORTER_2"/>
    <property type="match status" value="1"/>
</dbReference>
<dbReference type="InterPro" id="IPR036640">
    <property type="entry name" value="ABC1_TM_sf"/>
</dbReference>
<dbReference type="SMART" id="SM00382">
    <property type="entry name" value="AAA"/>
    <property type="match status" value="1"/>
</dbReference>
<keyword evidence="11" id="KW-1185">Reference proteome</keyword>
<feature type="domain" description="ABC transporter" evidence="8">
    <location>
        <begin position="329"/>
        <end position="535"/>
    </location>
</feature>